<dbReference type="SUPFAM" id="SSF54534">
    <property type="entry name" value="FKBP-like"/>
    <property type="match status" value="2"/>
</dbReference>
<dbReference type="EC" id="5.2.1.8" evidence="7"/>
<dbReference type="PANTHER" id="PTHR47637:SF1">
    <property type="entry name" value="CHAPERONE SURA"/>
    <property type="match status" value="1"/>
</dbReference>
<comment type="caution">
    <text evidence="9">The sequence shown here is derived from an EMBL/GenBank/DDBJ whole genome shotgun (WGS) entry which is preliminary data.</text>
</comment>
<comment type="subcellular location">
    <subcellularLocation>
        <location evidence="7">Periplasm</location>
    </subcellularLocation>
    <text evidence="7">Is capable of associating with the outer membrane.</text>
</comment>
<dbReference type="InterPro" id="IPR000297">
    <property type="entry name" value="PPIase_PpiC"/>
</dbReference>
<dbReference type="Proteomes" id="UP001165498">
    <property type="component" value="Unassembled WGS sequence"/>
</dbReference>
<evidence type="ECO:0000256" key="6">
    <source>
        <dbReference type="ARBA" id="ARBA00023235"/>
    </source>
</evidence>
<dbReference type="InterPro" id="IPR050280">
    <property type="entry name" value="OMP_Chaperone_SurA"/>
</dbReference>
<evidence type="ECO:0000256" key="4">
    <source>
        <dbReference type="ARBA" id="ARBA00023110"/>
    </source>
</evidence>
<feature type="signal peptide" evidence="7">
    <location>
        <begin position="1"/>
        <end position="23"/>
    </location>
</feature>
<dbReference type="RefSeq" id="WP_255913796.1">
    <property type="nucleotide sequence ID" value="NZ_JANFQO010000006.1"/>
</dbReference>
<keyword evidence="3 7" id="KW-0574">Periplasm</keyword>
<dbReference type="SUPFAM" id="SSF109998">
    <property type="entry name" value="Triger factor/SurA peptide-binding domain-like"/>
    <property type="match status" value="1"/>
</dbReference>
<evidence type="ECO:0000259" key="8">
    <source>
        <dbReference type="PROSITE" id="PS50198"/>
    </source>
</evidence>
<comment type="catalytic activity">
    <reaction evidence="7">
        <text>[protein]-peptidylproline (omega=180) = [protein]-peptidylproline (omega=0)</text>
        <dbReference type="Rhea" id="RHEA:16237"/>
        <dbReference type="Rhea" id="RHEA-COMP:10747"/>
        <dbReference type="Rhea" id="RHEA-COMP:10748"/>
        <dbReference type="ChEBI" id="CHEBI:83833"/>
        <dbReference type="ChEBI" id="CHEBI:83834"/>
        <dbReference type="EC" id="5.2.1.8"/>
    </reaction>
</comment>
<dbReference type="InterPro" id="IPR046357">
    <property type="entry name" value="PPIase_dom_sf"/>
</dbReference>
<keyword evidence="5 7" id="KW-0143">Chaperone</keyword>
<dbReference type="InterPro" id="IPR023034">
    <property type="entry name" value="PPIase_SurA"/>
</dbReference>
<gene>
    <name evidence="7" type="primary">surA</name>
    <name evidence="9" type="ORF">NM961_08975</name>
</gene>
<dbReference type="InterPro" id="IPR015391">
    <property type="entry name" value="SurA_N"/>
</dbReference>
<feature type="chain" id="PRO_5044919952" description="Chaperone SurA" evidence="7">
    <location>
        <begin position="24"/>
        <end position="464"/>
    </location>
</feature>
<dbReference type="Gene3D" id="3.10.50.40">
    <property type="match status" value="2"/>
</dbReference>
<keyword evidence="2 7" id="KW-0677">Repeat</keyword>
<reference evidence="9" key="1">
    <citation type="submission" date="2022-07" db="EMBL/GenBank/DDBJ databases">
        <title>Tahibacter sp., a new gammaproteobacterium isolated from the silt sample collected at pig farm.</title>
        <authorList>
            <person name="Chen H."/>
        </authorList>
    </citation>
    <scope>NUCLEOTIDE SEQUENCE</scope>
    <source>
        <strain evidence="9">P2K</strain>
    </source>
</reference>
<dbReference type="InterPro" id="IPR023058">
    <property type="entry name" value="PPIase_PpiC_CS"/>
</dbReference>
<keyword evidence="1 7" id="KW-0732">Signal</keyword>
<evidence type="ECO:0000256" key="2">
    <source>
        <dbReference type="ARBA" id="ARBA00022737"/>
    </source>
</evidence>
<dbReference type="PROSITE" id="PS01096">
    <property type="entry name" value="PPIC_PPIASE_1"/>
    <property type="match status" value="1"/>
</dbReference>
<protein>
    <recommendedName>
        <fullName evidence="7">Chaperone SurA</fullName>
    </recommendedName>
    <alternativeName>
        <fullName evidence="7">Peptidyl-prolyl cis-trans isomerase SurA</fullName>
        <shortName evidence="7">PPIase SurA</shortName>
        <ecNumber evidence="7">5.2.1.8</ecNumber>
    </alternativeName>
    <alternativeName>
        <fullName evidence="7">Rotamase SurA</fullName>
    </alternativeName>
</protein>
<dbReference type="HAMAP" id="MF_01183">
    <property type="entry name" value="Chaperone_SurA"/>
    <property type="match status" value="1"/>
</dbReference>
<dbReference type="GO" id="GO:0003755">
    <property type="term" value="F:peptidyl-prolyl cis-trans isomerase activity"/>
    <property type="evidence" value="ECO:0007669"/>
    <property type="project" value="UniProtKB-EC"/>
</dbReference>
<evidence type="ECO:0000256" key="7">
    <source>
        <dbReference type="HAMAP-Rule" id="MF_01183"/>
    </source>
</evidence>
<comment type="domain">
    <text evidence="7">The PPIase activity resides only in the second parvulin domain. The N-terminal region and the C-terminal tail are necessary and sufficient for the chaperone activity of SurA. The PPIase activity is dispensable for SurA to function as a chaperone. The N-terminal region and the C-terminal tail are also required for porin recognition.</text>
</comment>
<accession>A0ABT1QRB1</accession>
<keyword evidence="4 7" id="KW-0697">Rotamase</keyword>
<keyword evidence="10" id="KW-1185">Reference proteome</keyword>
<organism evidence="9 10">
    <name type="scientific">Tahibacter harae</name>
    <dbReference type="NCBI Taxonomy" id="2963937"/>
    <lineage>
        <taxon>Bacteria</taxon>
        <taxon>Pseudomonadati</taxon>
        <taxon>Pseudomonadota</taxon>
        <taxon>Gammaproteobacteria</taxon>
        <taxon>Lysobacterales</taxon>
        <taxon>Rhodanobacteraceae</taxon>
        <taxon>Tahibacter</taxon>
    </lineage>
</organism>
<dbReference type="PANTHER" id="PTHR47637">
    <property type="entry name" value="CHAPERONE SURA"/>
    <property type="match status" value="1"/>
</dbReference>
<evidence type="ECO:0000256" key="3">
    <source>
        <dbReference type="ARBA" id="ARBA00022764"/>
    </source>
</evidence>
<feature type="domain" description="PpiC" evidence="8">
    <location>
        <begin position="303"/>
        <end position="402"/>
    </location>
</feature>
<dbReference type="Gene3D" id="1.10.4030.10">
    <property type="entry name" value="Porin chaperone SurA, peptide-binding domain"/>
    <property type="match status" value="1"/>
</dbReference>
<sequence precursor="true">MNKPALAFALLVSLSAAVAPAQAQFLNPPATQERPSAAGQDASSAGGAGALDRIVAIVDEDVVLASELDRAVNQIRAQYQRNPQQLPPLDILRRQVLDRLIMLRLQVAKASQTGVRVSDIELDQAVGNVARANNMDTEQLRSAIARDGMSYEEFRSNLRDEMITQRLRQRVAQQAQVSDAEIDILLASNSLKTGEVHLAHILVGVPDGASAEQIQAAREKAEKVRKDIDGGLDFAAAAMRSSDAQDALQGGDLGWRRHDQVPEMFSDLLQGMSVGQVSPAVRGASGFHIIKLIDQREQGKQLVTEFHAQHMMIKITELVSAADAEKKINDLRRQIENGADFAALAKAHSEDNTSANNGGDMGWFPIGTYGPQVGEVISGLKDGELSQPFRSNAGYHFVKRLGMRELDRTDEARREQAREAIQQRKAEDDFENLMRQLKAEAFIEYRLAGFDSKGEPTTAASNGG</sequence>
<comment type="function">
    <text evidence="7">Chaperone involved in the correct folding and assembly of outer membrane proteins. Recognizes specific patterns of aromatic residues and the orientation of their side chains, which are found more frequently in integral outer membrane proteins. May act in both early periplasmic and late outer membrane-associated steps of protein maturation.</text>
</comment>
<name>A0ABT1QRB1_9GAMM</name>
<dbReference type="PROSITE" id="PS50198">
    <property type="entry name" value="PPIC_PPIASE_2"/>
    <property type="match status" value="2"/>
</dbReference>
<proteinExistence type="inferred from homology"/>
<evidence type="ECO:0000256" key="1">
    <source>
        <dbReference type="ARBA" id="ARBA00022729"/>
    </source>
</evidence>
<dbReference type="EMBL" id="JANFQO010000006">
    <property type="protein sequence ID" value="MCQ4164842.1"/>
    <property type="molecule type" value="Genomic_DNA"/>
</dbReference>
<evidence type="ECO:0000256" key="5">
    <source>
        <dbReference type="ARBA" id="ARBA00023186"/>
    </source>
</evidence>
<dbReference type="Pfam" id="PF09312">
    <property type="entry name" value="SurA_N"/>
    <property type="match status" value="1"/>
</dbReference>
<evidence type="ECO:0000313" key="9">
    <source>
        <dbReference type="EMBL" id="MCQ4164842.1"/>
    </source>
</evidence>
<keyword evidence="6 7" id="KW-0413">Isomerase</keyword>
<dbReference type="InterPro" id="IPR027304">
    <property type="entry name" value="Trigger_fact/SurA_dom_sf"/>
</dbReference>
<dbReference type="Pfam" id="PF00639">
    <property type="entry name" value="Rotamase"/>
    <property type="match status" value="2"/>
</dbReference>
<evidence type="ECO:0000313" key="10">
    <source>
        <dbReference type="Proteomes" id="UP001165498"/>
    </source>
</evidence>
<feature type="domain" description="PpiC" evidence="8">
    <location>
        <begin position="193"/>
        <end position="294"/>
    </location>
</feature>